<dbReference type="Proteomes" id="UP000626092">
    <property type="component" value="Unassembled WGS sequence"/>
</dbReference>
<comment type="caution">
    <text evidence="10">The sequence shown here is derived from an EMBL/GenBank/DDBJ whole genome shotgun (WGS) entry which is preliminary data.</text>
</comment>
<keyword evidence="11" id="KW-1185">Reference proteome</keyword>
<dbReference type="GO" id="GO:0005524">
    <property type="term" value="F:ATP binding"/>
    <property type="evidence" value="ECO:0007669"/>
    <property type="project" value="UniProtKB-KW"/>
</dbReference>
<dbReference type="GO" id="GO:0005634">
    <property type="term" value="C:nucleus"/>
    <property type="evidence" value="ECO:0007669"/>
    <property type="project" value="TreeGrafter"/>
</dbReference>
<keyword evidence="4" id="KW-0547">Nucleotide-binding</keyword>
<gene>
    <name evidence="10" type="ORF">RHSIM_Rhsim07G0089300</name>
</gene>
<dbReference type="AlphaFoldDB" id="A0A834GQD9"/>
<evidence type="ECO:0000313" key="11">
    <source>
        <dbReference type="Proteomes" id="UP000626092"/>
    </source>
</evidence>
<evidence type="ECO:0000256" key="2">
    <source>
        <dbReference type="ARBA" id="ARBA00001946"/>
    </source>
</evidence>
<dbReference type="InterPro" id="IPR050634">
    <property type="entry name" value="DNA_Topoisomerase_II"/>
</dbReference>
<dbReference type="SUPFAM" id="SSF56719">
    <property type="entry name" value="Type II DNA topoisomerase"/>
    <property type="match status" value="1"/>
</dbReference>
<dbReference type="PANTHER" id="PTHR10169">
    <property type="entry name" value="DNA TOPOISOMERASE/GYRASE"/>
    <property type="match status" value="1"/>
</dbReference>
<reference evidence="10" key="1">
    <citation type="submission" date="2019-11" db="EMBL/GenBank/DDBJ databases">
        <authorList>
            <person name="Liu Y."/>
            <person name="Hou J."/>
            <person name="Li T.-Q."/>
            <person name="Guan C.-H."/>
            <person name="Wu X."/>
            <person name="Wu H.-Z."/>
            <person name="Ling F."/>
            <person name="Zhang R."/>
            <person name="Shi X.-G."/>
            <person name="Ren J.-P."/>
            <person name="Chen E.-F."/>
            <person name="Sun J.-M."/>
        </authorList>
    </citation>
    <scope>NUCLEOTIDE SEQUENCE</scope>
    <source>
        <strain evidence="10">Adult_tree_wgs_1</strain>
        <tissue evidence="10">Leaves</tissue>
    </source>
</reference>
<comment type="cofactor">
    <cofactor evidence="2">
        <name>Mg(2+)</name>
        <dbReference type="ChEBI" id="CHEBI:18420"/>
    </cofactor>
</comment>
<evidence type="ECO:0000256" key="4">
    <source>
        <dbReference type="ARBA" id="ARBA00022741"/>
    </source>
</evidence>
<dbReference type="Gene3D" id="3.40.50.670">
    <property type="match status" value="1"/>
</dbReference>
<evidence type="ECO:0000256" key="7">
    <source>
        <dbReference type="ARBA" id="ARBA00023125"/>
    </source>
</evidence>
<evidence type="ECO:0000256" key="3">
    <source>
        <dbReference type="ARBA" id="ARBA00012895"/>
    </source>
</evidence>
<evidence type="ECO:0000256" key="5">
    <source>
        <dbReference type="ARBA" id="ARBA00022840"/>
    </source>
</evidence>
<evidence type="ECO:0000256" key="8">
    <source>
        <dbReference type="ARBA" id="ARBA00023235"/>
    </source>
</evidence>
<dbReference type="GO" id="GO:0000712">
    <property type="term" value="P:resolution of meiotic recombination intermediates"/>
    <property type="evidence" value="ECO:0007669"/>
    <property type="project" value="TreeGrafter"/>
</dbReference>
<dbReference type="EMBL" id="WJXA01000007">
    <property type="protein sequence ID" value="KAF7138294.1"/>
    <property type="molecule type" value="Genomic_DNA"/>
</dbReference>
<dbReference type="InterPro" id="IPR013759">
    <property type="entry name" value="Topo_IIA_B_C"/>
</dbReference>
<sequence>MHDWITDNLRAYGGTYQTCTAAVPFLARKQGLVTVTWDPKNLEHILKLSHRKDFIWEDEQDGEAIQLAFSKKKIEARKNWLRHYKPGIYLDQKEKLIKYRDFVNKELILFSMADL</sequence>
<keyword evidence="6" id="KW-0799">Topoisomerase</keyword>
<evidence type="ECO:0000256" key="6">
    <source>
        <dbReference type="ARBA" id="ARBA00023029"/>
    </source>
</evidence>
<evidence type="ECO:0000256" key="1">
    <source>
        <dbReference type="ARBA" id="ARBA00000185"/>
    </source>
</evidence>
<dbReference type="GO" id="GO:0006265">
    <property type="term" value="P:DNA topological change"/>
    <property type="evidence" value="ECO:0007669"/>
    <property type="project" value="InterPro"/>
</dbReference>
<dbReference type="GO" id="GO:0003918">
    <property type="term" value="F:DNA topoisomerase type II (double strand cut, ATP-hydrolyzing) activity"/>
    <property type="evidence" value="ECO:0007669"/>
    <property type="project" value="UniProtKB-EC"/>
</dbReference>
<dbReference type="GO" id="GO:0000819">
    <property type="term" value="P:sister chromatid segregation"/>
    <property type="evidence" value="ECO:0007669"/>
    <property type="project" value="TreeGrafter"/>
</dbReference>
<name>A0A834GQD9_RHOSS</name>
<proteinExistence type="predicted"/>
<feature type="domain" description="C-terminal associated" evidence="9">
    <location>
        <begin position="48"/>
        <end position="114"/>
    </location>
</feature>
<keyword evidence="5" id="KW-0067">ATP-binding</keyword>
<evidence type="ECO:0000313" key="10">
    <source>
        <dbReference type="EMBL" id="KAF7138294.1"/>
    </source>
</evidence>
<organism evidence="10 11">
    <name type="scientific">Rhododendron simsii</name>
    <name type="common">Sims's rhododendron</name>
    <dbReference type="NCBI Taxonomy" id="118357"/>
    <lineage>
        <taxon>Eukaryota</taxon>
        <taxon>Viridiplantae</taxon>
        <taxon>Streptophyta</taxon>
        <taxon>Embryophyta</taxon>
        <taxon>Tracheophyta</taxon>
        <taxon>Spermatophyta</taxon>
        <taxon>Magnoliopsida</taxon>
        <taxon>eudicotyledons</taxon>
        <taxon>Gunneridae</taxon>
        <taxon>Pentapetalae</taxon>
        <taxon>asterids</taxon>
        <taxon>Ericales</taxon>
        <taxon>Ericaceae</taxon>
        <taxon>Ericoideae</taxon>
        <taxon>Rhodoreae</taxon>
        <taxon>Rhododendron</taxon>
    </lineage>
</organism>
<comment type="catalytic activity">
    <reaction evidence="1">
        <text>ATP-dependent breakage, passage and rejoining of double-stranded DNA.</text>
        <dbReference type="EC" id="5.6.2.2"/>
    </reaction>
</comment>
<keyword evidence="7" id="KW-0238">DNA-binding</keyword>
<dbReference type="OrthoDB" id="1710944at2759"/>
<dbReference type="PANTHER" id="PTHR10169:SF38">
    <property type="entry name" value="DNA TOPOISOMERASE 2"/>
    <property type="match status" value="1"/>
</dbReference>
<evidence type="ECO:0000259" key="9">
    <source>
        <dbReference type="Pfam" id="PF16898"/>
    </source>
</evidence>
<dbReference type="GO" id="GO:0003677">
    <property type="term" value="F:DNA binding"/>
    <property type="evidence" value="ECO:0007669"/>
    <property type="project" value="UniProtKB-KW"/>
</dbReference>
<dbReference type="FunFam" id="3.40.50.670:FF:000001">
    <property type="entry name" value="DNA topoisomerase 2"/>
    <property type="match status" value="1"/>
</dbReference>
<dbReference type="Pfam" id="PF16898">
    <property type="entry name" value="TOPRIM_C"/>
    <property type="match status" value="1"/>
</dbReference>
<dbReference type="EC" id="5.6.2.2" evidence="3"/>
<dbReference type="InterPro" id="IPR013760">
    <property type="entry name" value="Topo_IIA-like_dom_sf"/>
</dbReference>
<accession>A0A834GQD9</accession>
<protein>
    <recommendedName>
        <fullName evidence="3">DNA topoisomerase (ATP-hydrolyzing)</fullName>
        <ecNumber evidence="3">5.6.2.2</ecNumber>
    </recommendedName>
</protein>
<keyword evidence="8" id="KW-0413">Isomerase</keyword>
<dbReference type="InterPro" id="IPR031660">
    <property type="entry name" value="TOPRIM_C"/>
</dbReference>